<dbReference type="Proteomes" id="UP000738826">
    <property type="component" value="Unassembled WGS sequence"/>
</dbReference>
<sequence>MKDISVSIFQILERKTGGFREDAERIKKYIKENIQSAKENVEVINIDFKGITLVTHSFADEISVVKEYFEKQNKKVEFINMNEDVRKMTEIIHRGRPYILKNRERSYKQAYLS</sequence>
<evidence type="ECO:0000313" key="2">
    <source>
        <dbReference type="EMBL" id="NCN64503.1"/>
    </source>
</evidence>
<evidence type="ECO:0000259" key="1">
    <source>
        <dbReference type="Pfam" id="PF14213"/>
    </source>
</evidence>
<dbReference type="EMBL" id="JAACVF010000006">
    <property type="protein sequence ID" value="NCN64503.1"/>
    <property type="molecule type" value="Genomic_DNA"/>
</dbReference>
<accession>A0A8J7Z0N5</accession>
<reference evidence="3" key="1">
    <citation type="submission" date="2019-11" db="EMBL/GenBank/DDBJ databases">
        <title>Lipid analysis of CO2-rich subsurface aquifers suggests an autotrophy-based deep biosphere with lysolipids enriched in CPR bacteria.</title>
        <authorList>
            <person name="Probst A.J."/>
            <person name="Elling F.J."/>
            <person name="Castelle C.J."/>
            <person name="Zhu Q."/>
            <person name="Elvert M."/>
            <person name="Birarda G."/>
            <person name="Holman H.-Y."/>
            <person name="Lane K.R."/>
            <person name="Ladd B."/>
            <person name="Ryan M.C."/>
            <person name="Woyke T."/>
            <person name="Hinrichs K.-U."/>
            <person name="Banfield J.F."/>
        </authorList>
    </citation>
    <scope>NUCLEOTIDE SEQUENCE</scope>
    <source>
        <strain evidence="2">CG_2015-01_33_1645</strain>
        <strain evidence="3">CG_2015-04_33_537</strain>
    </source>
</reference>
<evidence type="ECO:0000313" key="4">
    <source>
        <dbReference type="Proteomes" id="UP000738826"/>
    </source>
</evidence>
<dbReference type="InterPro" id="IPR025474">
    <property type="entry name" value="DUF4325"/>
</dbReference>
<dbReference type="Pfam" id="PF14213">
    <property type="entry name" value="DUF4325"/>
    <property type="match status" value="1"/>
</dbReference>
<proteinExistence type="predicted"/>
<name>A0A8J7Z0N5_9ARCH</name>
<dbReference type="InterPro" id="IPR036513">
    <property type="entry name" value="STAS_dom_sf"/>
</dbReference>
<dbReference type="AlphaFoldDB" id="A0A8J7Z0N5"/>
<dbReference type="Proteomes" id="UP000768163">
    <property type="component" value="Unassembled WGS sequence"/>
</dbReference>
<gene>
    <name evidence="3" type="ORF">GW779_00370</name>
    <name evidence="2" type="ORF">GW910_00260</name>
</gene>
<dbReference type="EMBL" id="JAACQH010000006">
    <property type="protein sequence ID" value="NCS90868.1"/>
    <property type="molecule type" value="Genomic_DNA"/>
</dbReference>
<comment type="caution">
    <text evidence="3">The sequence shown here is derived from an EMBL/GenBank/DDBJ whole genome shotgun (WGS) entry which is preliminary data.</text>
</comment>
<evidence type="ECO:0000313" key="3">
    <source>
        <dbReference type="EMBL" id="NCS90868.1"/>
    </source>
</evidence>
<organism evidence="3 4">
    <name type="scientific">Candidatus Altarchaeum hamiconexum</name>
    <dbReference type="NCBI Taxonomy" id="1803513"/>
    <lineage>
        <taxon>Archaea</taxon>
        <taxon>Candidatus Altarchaeota</taxon>
        <taxon>Candidatus Altiarchaeia</taxon>
        <taxon>Candidatus Altarchaeales</taxon>
        <taxon>Candidatus Altarchaeaceae</taxon>
        <taxon>Candidatus Altarchaeum</taxon>
    </lineage>
</organism>
<protein>
    <submittedName>
        <fullName evidence="3">STAS-like domain-containing protein</fullName>
    </submittedName>
</protein>
<feature type="domain" description="DUF4325" evidence="1">
    <location>
        <begin position="22"/>
        <end position="85"/>
    </location>
</feature>
<dbReference type="Gene3D" id="3.30.750.24">
    <property type="entry name" value="STAS domain"/>
    <property type="match status" value="1"/>
</dbReference>